<accession>A0AAE1DMM7</accession>
<gene>
    <name evidence="1" type="ORF">RRG08_059143</name>
</gene>
<dbReference type="PANTHER" id="PTHR33198">
    <property type="entry name" value="ANK_REP_REGION DOMAIN-CONTAINING PROTEIN-RELATED"/>
    <property type="match status" value="1"/>
</dbReference>
<protein>
    <recommendedName>
        <fullName evidence="3">Pseudouridine-5'-phosphatase</fullName>
    </recommendedName>
</protein>
<dbReference type="AlphaFoldDB" id="A0AAE1DMM7"/>
<name>A0AAE1DMM7_9GAST</name>
<keyword evidence="2" id="KW-1185">Reference proteome</keyword>
<proteinExistence type="predicted"/>
<dbReference type="Gene3D" id="1.10.150.240">
    <property type="entry name" value="Putative phosphatase, domain 2"/>
    <property type="match status" value="1"/>
</dbReference>
<dbReference type="SUPFAM" id="SSF56784">
    <property type="entry name" value="HAD-like"/>
    <property type="match status" value="1"/>
</dbReference>
<reference evidence="1" key="1">
    <citation type="journal article" date="2023" name="G3 (Bethesda)">
        <title>A reference genome for the long-term kleptoplast-retaining sea slug Elysia crispata morphotype clarki.</title>
        <authorList>
            <person name="Eastman K.E."/>
            <person name="Pendleton A.L."/>
            <person name="Shaikh M.A."/>
            <person name="Suttiyut T."/>
            <person name="Ogas R."/>
            <person name="Tomko P."/>
            <person name="Gavelis G."/>
            <person name="Widhalm J.R."/>
            <person name="Wisecaver J.H."/>
        </authorList>
    </citation>
    <scope>NUCLEOTIDE SEQUENCE</scope>
    <source>
        <strain evidence="1">ECLA1</strain>
    </source>
</reference>
<evidence type="ECO:0000313" key="1">
    <source>
        <dbReference type="EMBL" id="KAK3776356.1"/>
    </source>
</evidence>
<evidence type="ECO:0008006" key="3">
    <source>
        <dbReference type="Google" id="ProtNLM"/>
    </source>
</evidence>
<comment type="caution">
    <text evidence="1">The sequence shown here is derived from an EMBL/GenBank/DDBJ whole genome shotgun (WGS) entry which is preliminary data.</text>
</comment>
<dbReference type="PANTHER" id="PTHR33198:SF19">
    <property type="entry name" value="CCHC-TYPE DOMAIN-CONTAINING PROTEIN"/>
    <property type="match status" value="1"/>
</dbReference>
<dbReference type="InterPro" id="IPR036412">
    <property type="entry name" value="HAD-like_sf"/>
</dbReference>
<sequence>MASITHVIFDVDGLIVDTERCYSESIDELCQKYGKTFTWEVKAKQMGQKEVVSARIAIEDTWQAYAERLEHFFLANEIDSEGKKRAVLLSSMGVKPYKLLSNLVAPRKAGECSYTDVLKNHHNPRPSIIVQRFKFNTRVRGASESIRTFVAELKKLSEFCEYNDSLEEMLRDRLVCGINNRRIQQRLLSERSLSFAKALDIAQAMEAAVEGIEDLSGHITDKVCAMKHHRTAAAKTRSAASEYAIVVVGHMLTVDVDSRTASVINVKR</sequence>
<dbReference type="EMBL" id="JAWDGP010003217">
    <property type="protein sequence ID" value="KAK3776356.1"/>
    <property type="molecule type" value="Genomic_DNA"/>
</dbReference>
<dbReference type="InterPro" id="IPR023198">
    <property type="entry name" value="PGP-like_dom2"/>
</dbReference>
<evidence type="ECO:0000313" key="2">
    <source>
        <dbReference type="Proteomes" id="UP001283361"/>
    </source>
</evidence>
<organism evidence="1 2">
    <name type="scientific">Elysia crispata</name>
    <name type="common">lettuce slug</name>
    <dbReference type="NCBI Taxonomy" id="231223"/>
    <lineage>
        <taxon>Eukaryota</taxon>
        <taxon>Metazoa</taxon>
        <taxon>Spiralia</taxon>
        <taxon>Lophotrochozoa</taxon>
        <taxon>Mollusca</taxon>
        <taxon>Gastropoda</taxon>
        <taxon>Heterobranchia</taxon>
        <taxon>Euthyneura</taxon>
        <taxon>Panpulmonata</taxon>
        <taxon>Sacoglossa</taxon>
        <taxon>Placobranchoidea</taxon>
        <taxon>Plakobranchidae</taxon>
        <taxon>Elysia</taxon>
    </lineage>
</organism>
<dbReference type="Proteomes" id="UP001283361">
    <property type="component" value="Unassembled WGS sequence"/>
</dbReference>